<name>A0ACC6MB13_MYCPF</name>
<sequence length="125" mass="13051">MTSDPFASPDTPSDTPPPAPQATSSDTSKPAKKPGAPEDAVKFTRAAALWGSLIFGFLILIVLLIFIAQNTESAEFAFLNLSWSLPLGVAILFAAVAGGLLTVAVGAVRIFQLRRAAKKNLKAGL</sequence>
<keyword evidence="2" id="KW-1185">Reference proteome</keyword>
<proteinExistence type="predicted"/>
<accession>A0ACC6MB13</accession>
<comment type="caution">
    <text evidence="1">The sequence shown here is derived from an EMBL/GenBank/DDBJ whole genome shotgun (WGS) entry which is preliminary data.</text>
</comment>
<gene>
    <name evidence="1" type="ORF">OHX15_01785</name>
</gene>
<dbReference type="EMBL" id="JAOXLN010000001">
    <property type="protein sequence ID" value="MDZ5084107.1"/>
    <property type="molecule type" value="Genomic_DNA"/>
</dbReference>
<reference evidence="1 2" key="1">
    <citation type="journal article" date="2021" name="Chemosphere">
        <title>Bioballs carrying a syntrophic Rhodococcus and Mycolicibacterium consortium for simultaneous sorption and biodegradation of fuel oil in contaminated freshwater.</title>
        <authorList>
            <person name="Naloka K."/>
            <person name="Polrit D."/>
            <person name="Muangchinda C."/>
            <person name="Thoetkiattikul H."/>
            <person name="Pinyakong O."/>
        </authorList>
    </citation>
    <scope>NUCLEOTIDE SEQUENCE [LARGE SCALE GENOMIC DNA]</scope>
    <source>
        <strain evidence="1 2">J101</strain>
    </source>
</reference>
<evidence type="ECO:0000313" key="1">
    <source>
        <dbReference type="EMBL" id="MDZ5084107.1"/>
    </source>
</evidence>
<organism evidence="1 2">
    <name type="scientific">Mycolicibacterium parafortuitum</name>
    <name type="common">Mycobacterium parafortuitum</name>
    <dbReference type="NCBI Taxonomy" id="39692"/>
    <lineage>
        <taxon>Bacteria</taxon>
        <taxon>Bacillati</taxon>
        <taxon>Actinomycetota</taxon>
        <taxon>Actinomycetes</taxon>
        <taxon>Mycobacteriales</taxon>
        <taxon>Mycobacteriaceae</taxon>
        <taxon>Mycolicibacterium</taxon>
    </lineage>
</organism>
<dbReference type="Proteomes" id="UP001289645">
    <property type="component" value="Unassembled WGS sequence"/>
</dbReference>
<evidence type="ECO:0000313" key="2">
    <source>
        <dbReference type="Proteomes" id="UP001289645"/>
    </source>
</evidence>
<protein>
    <submittedName>
        <fullName evidence="1">Lipopolysaccharide assembly protein LapA domain-containing protein</fullName>
    </submittedName>
</protein>